<reference evidence="1" key="1">
    <citation type="submission" date="2020-02" db="EMBL/GenBank/DDBJ databases">
        <authorList>
            <person name="Meier V. D."/>
        </authorList>
    </citation>
    <scope>NUCLEOTIDE SEQUENCE</scope>
    <source>
        <strain evidence="1">AVDCRST_MAG92</strain>
    </source>
</reference>
<protein>
    <submittedName>
        <fullName evidence="1">Uncharacterized protein</fullName>
    </submittedName>
</protein>
<proteinExistence type="predicted"/>
<name>A0A6J4JI76_9CYAN</name>
<accession>A0A6J4JI76</accession>
<dbReference type="EMBL" id="CADCTM010000584">
    <property type="protein sequence ID" value="CAA9279765.1"/>
    <property type="molecule type" value="Genomic_DNA"/>
</dbReference>
<sequence length="55" mass="6239">MFRNELSARICQPELLGLITLALISRSRSHPLPEESVNQCRQCLADNKWQQESGA</sequence>
<evidence type="ECO:0000313" key="1">
    <source>
        <dbReference type="EMBL" id="CAA9279765.1"/>
    </source>
</evidence>
<gene>
    <name evidence="1" type="ORF">AVDCRST_MAG92-3453</name>
</gene>
<organism evidence="1">
    <name type="scientific">uncultured Coleofasciculus sp</name>
    <dbReference type="NCBI Taxonomy" id="1267456"/>
    <lineage>
        <taxon>Bacteria</taxon>
        <taxon>Bacillati</taxon>
        <taxon>Cyanobacteriota</taxon>
        <taxon>Cyanophyceae</taxon>
        <taxon>Coleofasciculales</taxon>
        <taxon>Coleofasciculaceae</taxon>
        <taxon>Coleofasciculus</taxon>
        <taxon>environmental samples</taxon>
    </lineage>
</organism>
<dbReference type="AlphaFoldDB" id="A0A6J4JI76"/>